<dbReference type="AlphaFoldDB" id="A0A1M7DIT8"/>
<dbReference type="RefSeq" id="WP_073280575.1">
    <property type="nucleotide sequence ID" value="NZ_FRAC01000055.1"/>
</dbReference>
<name>A0A1M7DIT8_9FIRM</name>
<dbReference type="Pfam" id="PF00583">
    <property type="entry name" value="Acetyltransf_1"/>
    <property type="match status" value="1"/>
</dbReference>
<reference evidence="2 3" key="1">
    <citation type="submission" date="2016-11" db="EMBL/GenBank/DDBJ databases">
        <authorList>
            <person name="Jaros S."/>
            <person name="Januszkiewicz K."/>
            <person name="Wedrychowicz H."/>
        </authorList>
    </citation>
    <scope>NUCLEOTIDE SEQUENCE [LARGE SCALE GENOMIC DNA]</scope>
    <source>
        <strain evidence="2 3">DSM 15929</strain>
    </source>
</reference>
<dbReference type="InterPro" id="IPR000182">
    <property type="entry name" value="GNAT_dom"/>
</dbReference>
<keyword evidence="3" id="KW-1185">Reference proteome</keyword>
<dbReference type="STRING" id="1121322.SAMN02745136_05710"/>
<dbReference type="Proteomes" id="UP000184386">
    <property type="component" value="Unassembled WGS sequence"/>
</dbReference>
<feature type="domain" description="N-acetyltransferase" evidence="1">
    <location>
        <begin position="15"/>
        <end position="181"/>
    </location>
</feature>
<evidence type="ECO:0000259" key="1">
    <source>
        <dbReference type="PROSITE" id="PS51186"/>
    </source>
</evidence>
<evidence type="ECO:0000313" key="3">
    <source>
        <dbReference type="Proteomes" id="UP000184386"/>
    </source>
</evidence>
<keyword evidence="2" id="KW-0808">Transferase</keyword>
<sequence length="181" mass="20950">MRIEEQKYFEKGLEYVIRSAAEEDAKELSRLRLQIDVETENLDRESGEAYLDEAAFRRLIKADTENSRNLFLVAAADGMLVGFSRCEGSELKRLSHKVEFGVCVLKDYWGHQIGKKFLERSIFWADNNEIKKMALSVLETNETAIRLYKKLGFRTEGVLRKDKLLSDGKFYDTIVMGRIKP</sequence>
<dbReference type="GO" id="GO:0016747">
    <property type="term" value="F:acyltransferase activity, transferring groups other than amino-acyl groups"/>
    <property type="evidence" value="ECO:0007669"/>
    <property type="project" value="InterPro"/>
</dbReference>
<dbReference type="PROSITE" id="PS51186">
    <property type="entry name" value="GNAT"/>
    <property type="match status" value="1"/>
</dbReference>
<dbReference type="PANTHER" id="PTHR43072">
    <property type="entry name" value="N-ACETYLTRANSFERASE"/>
    <property type="match status" value="1"/>
</dbReference>
<dbReference type="CDD" id="cd04301">
    <property type="entry name" value="NAT_SF"/>
    <property type="match status" value="1"/>
</dbReference>
<gene>
    <name evidence="2" type="ORF">SAMN02745136_05710</name>
</gene>
<dbReference type="OrthoDB" id="948250at2"/>
<proteinExistence type="predicted"/>
<dbReference type="EMBL" id="FRAC01000055">
    <property type="protein sequence ID" value="SHL79283.1"/>
    <property type="molecule type" value="Genomic_DNA"/>
</dbReference>
<evidence type="ECO:0000313" key="2">
    <source>
        <dbReference type="EMBL" id="SHL79283.1"/>
    </source>
</evidence>
<dbReference type="InterPro" id="IPR016181">
    <property type="entry name" value="Acyl_CoA_acyltransferase"/>
</dbReference>
<protein>
    <submittedName>
        <fullName evidence="2">Protein N-acetyltransferase, RimJ/RimL family</fullName>
    </submittedName>
</protein>
<accession>A0A1M7DIT8</accession>
<organism evidence="2 3">
    <name type="scientific">Anaerocolumna jejuensis DSM 15929</name>
    <dbReference type="NCBI Taxonomy" id="1121322"/>
    <lineage>
        <taxon>Bacteria</taxon>
        <taxon>Bacillati</taxon>
        <taxon>Bacillota</taxon>
        <taxon>Clostridia</taxon>
        <taxon>Lachnospirales</taxon>
        <taxon>Lachnospiraceae</taxon>
        <taxon>Anaerocolumna</taxon>
    </lineage>
</organism>
<dbReference type="Gene3D" id="3.40.630.30">
    <property type="match status" value="1"/>
</dbReference>
<dbReference type="SUPFAM" id="SSF55729">
    <property type="entry name" value="Acyl-CoA N-acyltransferases (Nat)"/>
    <property type="match status" value="1"/>
</dbReference>